<organism evidence="1 2">
    <name type="scientific">Staurois parvus</name>
    <dbReference type="NCBI Taxonomy" id="386267"/>
    <lineage>
        <taxon>Eukaryota</taxon>
        <taxon>Metazoa</taxon>
        <taxon>Chordata</taxon>
        <taxon>Craniata</taxon>
        <taxon>Vertebrata</taxon>
        <taxon>Euteleostomi</taxon>
        <taxon>Amphibia</taxon>
        <taxon>Batrachia</taxon>
        <taxon>Anura</taxon>
        <taxon>Neobatrachia</taxon>
        <taxon>Ranoidea</taxon>
        <taxon>Ranidae</taxon>
        <taxon>Staurois</taxon>
    </lineage>
</organism>
<gene>
    <name evidence="1" type="ORF">SPARVUS_LOCUS14854624</name>
</gene>
<name>A0ABN9H048_9NEOB</name>
<accession>A0ABN9H048</accession>
<dbReference type="Proteomes" id="UP001162483">
    <property type="component" value="Unassembled WGS sequence"/>
</dbReference>
<reference evidence="1" key="1">
    <citation type="submission" date="2023-05" db="EMBL/GenBank/DDBJ databases">
        <authorList>
            <person name="Stuckert A."/>
        </authorList>
    </citation>
    <scope>NUCLEOTIDE SEQUENCE</scope>
</reference>
<evidence type="ECO:0000313" key="1">
    <source>
        <dbReference type="EMBL" id="CAI9613231.1"/>
    </source>
</evidence>
<evidence type="ECO:0000313" key="2">
    <source>
        <dbReference type="Proteomes" id="UP001162483"/>
    </source>
</evidence>
<comment type="caution">
    <text evidence="1">The sequence shown here is derived from an EMBL/GenBank/DDBJ whole genome shotgun (WGS) entry which is preliminary data.</text>
</comment>
<proteinExistence type="predicted"/>
<protein>
    <submittedName>
        <fullName evidence="1">Uncharacterized protein</fullName>
    </submittedName>
</protein>
<sequence length="92" mass="9903">MHIVRSSQCAVTSEEAISVQGRSQYTCARLEGEEPVHLCKTGGGVAGTPVQDWRGSSRYTCARLEGEEPVHLCKTGGGVAGTPVQDWRGRSW</sequence>
<dbReference type="EMBL" id="CATNWA010019439">
    <property type="protein sequence ID" value="CAI9613231.1"/>
    <property type="molecule type" value="Genomic_DNA"/>
</dbReference>
<keyword evidence="2" id="KW-1185">Reference proteome</keyword>